<gene>
    <name evidence="2" type="ORF">BSAL_44810</name>
</gene>
<feature type="compositionally biased region" description="Basic and acidic residues" evidence="1">
    <location>
        <begin position="459"/>
        <end position="478"/>
    </location>
</feature>
<name>A0A0S4JSK0_BODSA</name>
<evidence type="ECO:0000313" key="3">
    <source>
        <dbReference type="Proteomes" id="UP000051952"/>
    </source>
</evidence>
<feature type="compositionally biased region" description="Polar residues" evidence="1">
    <location>
        <begin position="420"/>
        <end position="435"/>
    </location>
</feature>
<keyword evidence="3" id="KW-1185">Reference proteome</keyword>
<accession>A0A0S4JSK0</accession>
<protein>
    <recommendedName>
        <fullName evidence="4">Sfi1 spindle body domain-containing protein</fullName>
    </recommendedName>
</protein>
<feature type="compositionally biased region" description="Polar residues" evidence="1">
    <location>
        <begin position="320"/>
        <end position="330"/>
    </location>
</feature>
<feature type="region of interest" description="Disordered" evidence="1">
    <location>
        <begin position="394"/>
        <end position="483"/>
    </location>
</feature>
<dbReference type="Proteomes" id="UP000051952">
    <property type="component" value="Unassembled WGS sequence"/>
</dbReference>
<evidence type="ECO:0008006" key="4">
    <source>
        <dbReference type="Google" id="ProtNLM"/>
    </source>
</evidence>
<sequence length="515" mass="59482">MSSLQSKFYRVHTVGRCVAHWRRSTTLSMTFGSSAISAQDVRAQKLKRLAFSVWMSSHKDAIASRVYQARLFSQWRVKSSHVIEHRVHCAAADTLRIAQTLRSCFSHWRHQWDTMCPIKAEVDYVIAQWRLRRSFRQWSRRCAVVQHDRCLVEDILERKNQSRLTMLWAKWKNRSILHRAEREFRSRRRVLRLHSLVGTWRERVWLIDALRNQALADALELHQWQLRRAVLRSWKKRLLLRIVDAHETRQREMNVAADHHKRFAVLRRTMQFWYGASIAAAAAAHSSTTTRPISKGHGTTSHIVDTSHPDNTAGAPLGGSYQSYRSTVGQTRRHPRQQHSDVNHSFPDGDDLLPHTEQSFFRPKPASVSLVMAHHHPVSNLTLARARLHGINGGFVSSERNSIKRSPSAPWGTTHDHNSSRYGRTQPALRSNNSHQEYDNDNVSGVEVDDDAEYLQSRGPDDEHTPARRHSFRQDHRAHLPPQSHDAVVDPLALFEEADDAIEVLLDDEDVSFLR</sequence>
<dbReference type="EMBL" id="CYKH01002196">
    <property type="protein sequence ID" value="CUG93794.1"/>
    <property type="molecule type" value="Genomic_DNA"/>
</dbReference>
<dbReference type="AlphaFoldDB" id="A0A0S4JSK0"/>
<evidence type="ECO:0000313" key="2">
    <source>
        <dbReference type="EMBL" id="CUG93794.1"/>
    </source>
</evidence>
<feature type="region of interest" description="Disordered" evidence="1">
    <location>
        <begin position="289"/>
        <end position="358"/>
    </location>
</feature>
<evidence type="ECO:0000256" key="1">
    <source>
        <dbReference type="SAM" id="MobiDB-lite"/>
    </source>
</evidence>
<dbReference type="VEuPathDB" id="TriTrypDB:BSAL_44810"/>
<reference evidence="3" key="1">
    <citation type="submission" date="2015-09" db="EMBL/GenBank/DDBJ databases">
        <authorList>
            <consortium name="Pathogen Informatics"/>
        </authorList>
    </citation>
    <scope>NUCLEOTIDE SEQUENCE [LARGE SCALE GENOMIC DNA]</scope>
    <source>
        <strain evidence="3">Lake Konstanz</strain>
    </source>
</reference>
<organism evidence="2 3">
    <name type="scientific">Bodo saltans</name>
    <name type="common">Flagellated protozoan</name>
    <dbReference type="NCBI Taxonomy" id="75058"/>
    <lineage>
        <taxon>Eukaryota</taxon>
        <taxon>Discoba</taxon>
        <taxon>Euglenozoa</taxon>
        <taxon>Kinetoplastea</taxon>
        <taxon>Metakinetoplastina</taxon>
        <taxon>Eubodonida</taxon>
        <taxon>Bodonidae</taxon>
        <taxon>Bodo</taxon>
    </lineage>
</organism>
<proteinExistence type="predicted"/>